<protein>
    <recommendedName>
        <fullName evidence="12">Nucleoporin Nup82</fullName>
    </recommendedName>
</protein>
<comment type="caution">
    <text evidence="10">The sequence shown here is derived from an EMBL/GenBank/DDBJ whole genome shotgun (WGS) entry which is preliminary data.</text>
</comment>
<dbReference type="EMBL" id="PDLM01000016">
    <property type="protein sequence ID" value="RDW59798.1"/>
    <property type="molecule type" value="Genomic_DNA"/>
</dbReference>
<dbReference type="PANTHER" id="PTHR13257:SF0">
    <property type="entry name" value="NUCLEAR PORE COMPLEX PROTEIN NUP88"/>
    <property type="match status" value="1"/>
</dbReference>
<feature type="region of interest" description="Disordered" evidence="9">
    <location>
        <begin position="81"/>
        <end position="107"/>
    </location>
</feature>
<evidence type="ECO:0000256" key="1">
    <source>
        <dbReference type="ARBA" id="ARBA00004567"/>
    </source>
</evidence>
<name>A0A3D8QDU8_9HELO</name>
<dbReference type="GO" id="GO:0006406">
    <property type="term" value="P:mRNA export from nucleus"/>
    <property type="evidence" value="ECO:0007669"/>
    <property type="project" value="TreeGrafter"/>
</dbReference>
<dbReference type="GO" id="GO:0017056">
    <property type="term" value="F:structural constituent of nuclear pore"/>
    <property type="evidence" value="ECO:0007669"/>
    <property type="project" value="InterPro"/>
</dbReference>
<keyword evidence="8" id="KW-0175">Coiled coil</keyword>
<keyword evidence="3" id="KW-0509">mRNA transport</keyword>
<dbReference type="GO" id="GO:0000055">
    <property type="term" value="P:ribosomal large subunit export from nucleus"/>
    <property type="evidence" value="ECO:0007669"/>
    <property type="project" value="InterPro"/>
</dbReference>
<dbReference type="OrthoDB" id="341482at2759"/>
<keyword evidence="11" id="KW-1185">Reference proteome</keyword>
<dbReference type="SUPFAM" id="SSF50978">
    <property type="entry name" value="WD40 repeat-like"/>
    <property type="match status" value="1"/>
</dbReference>
<gene>
    <name evidence="10" type="ORF">BP6252_12885</name>
</gene>
<evidence type="ECO:0000256" key="4">
    <source>
        <dbReference type="ARBA" id="ARBA00022927"/>
    </source>
</evidence>
<dbReference type="InterPro" id="IPR037700">
    <property type="entry name" value="NUP88/NUP82"/>
</dbReference>
<keyword evidence="2" id="KW-0813">Transport</keyword>
<dbReference type="Proteomes" id="UP000256645">
    <property type="component" value="Unassembled WGS sequence"/>
</dbReference>
<sequence>MPKVTGYTPAWLSKPEPGFDLFTATSEDEKHALSLNGKGTSKPGPRRTIAHRGTEVFIAVGKEIRWADLVYLKETWEDKQQAQKGQARGKGKESFQTESRDGNAQGYRTIKTPVADDIRQLVISPTGNYLAILTTHTVHIALLPESSHLTAPDTGPMRLKTYTLGPTTHVTSQSGIASALWHPLGVNGTCLVTVTEEAVVRIWELSTTDRWSFDRPTLTIDLKKLADGTSLDQDFGASVSGINKAFSPDSFEMEVASACFAGKGSGGWSPMTLWIAMREGDVYALCPLLPEKWSPPPTLIPSLTVSIVAKNAAMEDDFDIPESHKLLAQQQLAWFSDLDNQDPVHIESSMGEPPGTVYTRPAKPGKVPRLQGPFELDLAPEESDNELNDLLTDIFVVGEKIDAEQLMYGEEEELEMDDAEQEGLSAGIICLLTSSGRLSICLDLEGVEAQWLPTSKSRYSRFVQDIEIPSLLTFQVMETSRSSEIWEGSWPVFSPDVESRYSFYITNTTSITFVSLVPWVFRLETEMNEGNEGTDFRIELIAKQSSIRERVFTQKMHDTSAPLTASNLISDPDLGYFLLSATSHGPLALSFESPEAEMGLVRRERSPTYDSEPDKPLILCEPRPVYQPPHALAMSSGLTKLREKLGHSKYKRLLNEEVRMSPATLTVFTDVHKLLSEETHRLGSAAAELFRRCQRLQVDLQTQIRRANEVASRVDAITGNDTDDGPAVSANERLEERIQAAQDRQKQLAARIEKMRKQVTKGTNRELTDKEKVWVEEIHNLASKVLKEHEGDAVEDDNVPWRRYEEVEHIKEELLDQVSAEAQMAPSPNIKVPSEVRRVKMAKIKDLLDRESALVEATKNRLERLSMS</sequence>
<evidence type="ECO:0000256" key="6">
    <source>
        <dbReference type="ARBA" id="ARBA00023132"/>
    </source>
</evidence>
<evidence type="ECO:0000256" key="7">
    <source>
        <dbReference type="ARBA" id="ARBA00023242"/>
    </source>
</evidence>
<comment type="subcellular location">
    <subcellularLocation>
        <location evidence="1">Nucleus</location>
        <location evidence="1">Nuclear pore complex</location>
    </subcellularLocation>
</comment>
<evidence type="ECO:0000256" key="3">
    <source>
        <dbReference type="ARBA" id="ARBA00022816"/>
    </source>
</evidence>
<evidence type="ECO:0000256" key="5">
    <source>
        <dbReference type="ARBA" id="ARBA00023010"/>
    </source>
</evidence>
<reference evidence="10 11" key="1">
    <citation type="journal article" date="2018" name="IMA Fungus">
        <title>IMA Genome-F 9: Draft genome sequence of Annulohypoxylon stygium, Aspergillus mulundensis, Berkeleyomyces basicola (syn. Thielaviopsis basicola), Ceratocystis smalleyi, two Cercospora beticola strains, Coleophoma cylindrospora, Fusarium fracticaudum, Phialophora cf. hyalina, and Morchella septimelata.</title>
        <authorList>
            <person name="Wingfield B.D."/>
            <person name="Bills G.F."/>
            <person name="Dong Y."/>
            <person name="Huang W."/>
            <person name="Nel W.J."/>
            <person name="Swalarsk-Parry B.S."/>
            <person name="Vaghefi N."/>
            <person name="Wilken P.M."/>
            <person name="An Z."/>
            <person name="de Beer Z.W."/>
            <person name="De Vos L."/>
            <person name="Chen L."/>
            <person name="Duong T.A."/>
            <person name="Gao Y."/>
            <person name="Hammerbacher A."/>
            <person name="Kikkert J.R."/>
            <person name="Li Y."/>
            <person name="Li H."/>
            <person name="Li K."/>
            <person name="Li Q."/>
            <person name="Liu X."/>
            <person name="Ma X."/>
            <person name="Naidoo K."/>
            <person name="Pethybridge S.J."/>
            <person name="Sun J."/>
            <person name="Steenkamp E.T."/>
            <person name="van der Nest M.A."/>
            <person name="van Wyk S."/>
            <person name="Wingfield M.J."/>
            <person name="Xiong C."/>
            <person name="Yue Q."/>
            <person name="Zhang X."/>
        </authorList>
    </citation>
    <scope>NUCLEOTIDE SEQUENCE [LARGE SCALE GENOMIC DNA]</scope>
    <source>
        <strain evidence="10 11">BP6252</strain>
    </source>
</reference>
<organism evidence="10 11">
    <name type="scientific">Coleophoma cylindrospora</name>
    <dbReference type="NCBI Taxonomy" id="1849047"/>
    <lineage>
        <taxon>Eukaryota</taxon>
        <taxon>Fungi</taxon>
        <taxon>Dikarya</taxon>
        <taxon>Ascomycota</taxon>
        <taxon>Pezizomycotina</taxon>
        <taxon>Leotiomycetes</taxon>
        <taxon>Helotiales</taxon>
        <taxon>Dermateaceae</taxon>
        <taxon>Coleophoma</taxon>
    </lineage>
</organism>
<dbReference type="GO" id="GO:0000056">
    <property type="term" value="P:ribosomal small subunit export from nucleus"/>
    <property type="evidence" value="ECO:0007669"/>
    <property type="project" value="InterPro"/>
</dbReference>
<dbReference type="STRING" id="1849047.A0A3D8QDU8"/>
<proteinExistence type="predicted"/>
<evidence type="ECO:0000313" key="11">
    <source>
        <dbReference type="Proteomes" id="UP000256645"/>
    </source>
</evidence>
<dbReference type="GO" id="GO:0005643">
    <property type="term" value="C:nuclear pore"/>
    <property type="evidence" value="ECO:0007669"/>
    <property type="project" value="UniProtKB-SubCell"/>
</dbReference>
<evidence type="ECO:0000256" key="2">
    <source>
        <dbReference type="ARBA" id="ARBA00022448"/>
    </source>
</evidence>
<evidence type="ECO:0000256" key="8">
    <source>
        <dbReference type="SAM" id="Coils"/>
    </source>
</evidence>
<feature type="compositionally biased region" description="Basic and acidic residues" evidence="9">
    <location>
        <begin position="90"/>
        <end position="101"/>
    </location>
</feature>
<evidence type="ECO:0008006" key="12">
    <source>
        <dbReference type="Google" id="ProtNLM"/>
    </source>
</evidence>
<keyword evidence="5" id="KW-0811">Translocation</keyword>
<keyword evidence="7" id="KW-0539">Nucleus</keyword>
<dbReference type="AlphaFoldDB" id="A0A3D8QDU8"/>
<keyword evidence="6" id="KW-0906">Nuclear pore complex</keyword>
<accession>A0A3D8QDU8</accession>
<dbReference type="InterPro" id="IPR036322">
    <property type="entry name" value="WD40_repeat_dom_sf"/>
</dbReference>
<dbReference type="PANTHER" id="PTHR13257">
    <property type="entry name" value="NUCLEOPORIN NUP84-RELATED"/>
    <property type="match status" value="1"/>
</dbReference>
<evidence type="ECO:0000256" key="9">
    <source>
        <dbReference type="SAM" id="MobiDB-lite"/>
    </source>
</evidence>
<dbReference type="GO" id="GO:0006606">
    <property type="term" value="P:protein import into nucleus"/>
    <property type="evidence" value="ECO:0007669"/>
    <property type="project" value="TreeGrafter"/>
</dbReference>
<evidence type="ECO:0000313" key="10">
    <source>
        <dbReference type="EMBL" id="RDW59798.1"/>
    </source>
</evidence>
<feature type="coiled-coil region" evidence="8">
    <location>
        <begin position="731"/>
        <end position="758"/>
    </location>
</feature>
<keyword evidence="4" id="KW-0653">Protein transport</keyword>